<keyword evidence="4" id="KW-1185">Reference proteome</keyword>
<dbReference type="OrthoDB" id="5597238at2759"/>
<feature type="signal peptide" evidence="2">
    <location>
        <begin position="1"/>
        <end position="18"/>
    </location>
</feature>
<comment type="caution">
    <text evidence="3">The sequence shown here is derived from an EMBL/GenBank/DDBJ whole genome shotgun (WGS) entry which is preliminary data.</text>
</comment>
<feature type="region of interest" description="Disordered" evidence="1">
    <location>
        <begin position="104"/>
        <end position="176"/>
    </location>
</feature>
<dbReference type="RefSeq" id="XP_046118907.1">
    <property type="nucleotide sequence ID" value="XM_046262082.1"/>
</dbReference>
<evidence type="ECO:0000313" key="3">
    <source>
        <dbReference type="EMBL" id="KAG9254983.1"/>
    </source>
</evidence>
<feature type="chain" id="PRO_5040397340" description="HFB protein" evidence="2">
    <location>
        <begin position="19"/>
        <end position="200"/>
    </location>
</feature>
<sequence>MRFTSALVAGSLAFVASAQSTTASLSPAQTSQVACIKDCDADDLACIARCSPVPNPNEDQVEATHNCISKCYDEHGQGTAESIQAFSQCQNRCIAADYWNSSEGTPKPTGAVGGGSSGDKEESSTAATDMASATTTVTTGTATVTETGTATESPSESGSSTETTGSDGAAETGGNGDNAAAGLLAKTAAIVGAFAAVFAL</sequence>
<protein>
    <recommendedName>
        <fullName evidence="5">HFB protein</fullName>
    </recommendedName>
</protein>
<name>A0A9P8CPW5_9HYPO</name>
<keyword evidence="2" id="KW-0732">Signal</keyword>
<feature type="compositionally biased region" description="Low complexity" evidence="1">
    <location>
        <begin position="124"/>
        <end position="170"/>
    </location>
</feature>
<dbReference type="GeneID" id="70292985"/>
<organism evidence="3 4">
    <name type="scientific">Emericellopsis atlantica</name>
    <dbReference type="NCBI Taxonomy" id="2614577"/>
    <lineage>
        <taxon>Eukaryota</taxon>
        <taxon>Fungi</taxon>
        <taxon>Dikarya</taxon>
        <taxon>Ascomycota</taxon>
        <taxon>Pezizomycotina</taxon>
        <taxon>Sordariomycetes</taxon>
        <taxon>Hypocreomycetidae</taxon>
        <taxon>Hypocreales</taxon>
        <taxon>Bionectriaceae</taxon>
        <taxon>Emericellopsis</taxon>
    </lineage>
</organism>
<gene>
    <name evidence="3" type="ORF">F5Z01DRAFT_63468</name>
</gene>
<evidence type="ECO:0000256" key="1">
    <source>
        <dbReference type="SAM" id="MobiDB-lite"/>
    </source>
</evidence>
<proteinExistence type="predicted"/>
<dbReference type="EMBL" id="MU251252">
    <property type="protein sequence ID" value="KAG9254983.1"/>
    <property type="molecule type" value="Genomic_DNA"/>
</dbReference>
<dbReference type="Proteomes" id="UP000887229">
    <property type="component" value="Unassembled WGS sequence"/>
</dbReference>
<evidence type="ECO:0000256" key="2">
    <source>
        <dbReference type="SAM" id="SignalP"/>
    </source>
</evidence>
<evidence type="ECO:0000313" key="4">
    <source>
        <dbReference type="Proteomes" id="UP000887229"/>
    </source>
</evidence>
<evidence type="ECO:0008006" key="5">
    <source>
        <dbReference type="Google" id="ProtNLM"/>
    </source>
</evidence>
<dbReference type="AlphaFoldDB" id="A0A9P8CPW5"/>
<accession>A0A9P8CPW5</accession>
<reference evidence="3" key="1">
    <citation type="journal article" date="2021" name="IMA Fungus">
        <title>Genomic characterization of three marine fungi, including Emericellopsis atlantica sp. nov. with signatures of a generalist lifestyle and marine biomass degradation.</title>
        <authorList>
            <person name="Hagestad O.C."/>
            <person name="Hou L."/>
            <person name="Andersen J.H."/>
            <person name="Hansen E.H."/>
            <person name="Altermark B."/>
            <person name="Li C."/>
            <person name="Kuhnert E."/>
            <person name="Cox R.J."/>
            <person name="Crous P.W."/>
            <person name="Spatafora J.W."/>
            <person name="Lail K."/>
            <person name="Amirebrahimi M."/>
            <person name="Lipzen A."/>
            <person name="Pangilinan J."/>
            <person name="Andreopoulos W."/>
            <person name="Hayes R.D."/>
            <person name="Ng V."/>
            <person name="Grigoriev I.V."/>
            <person name="Jackson S.A."/>
            <person name="Sutton T.D.S."/>
            <person name="Dobson A.D.W."/>
            <person name="Rama T."/>
        </authorList>
    </citation>
    <scope>NUCLEOTIDE SEQUENCE</scope>
    <source>
        <strain evidence="3">TS7</strain>
    </source>
</reference>